<dbReference type="RefSeq" id="WP_092089292.1">
    <property type="nucleotide sequence ID" value="NZ_FMZW01000050.1"/>
</dbReference>
<evidence type="ECO:0000313" key="3">
    <source>
        <dbReference type="Proteomes" id="UP000199245"/>
    </source>
</evidence>
<proteinExistence type="predicted"/>
<accession>A0A1G7JY98</accession>
<organism evidence="2 3">
    <name type="scientific">Bradyrhizobium brasilense</name>
    <dbReference type="NCBI Taxonomy" id="1419277"/>
    <lineage>
        <taxon>Bacteria</taxon>
        <taxon>Pseudomonadati</taxon>
        <taxon>Pseudomonadota</taxon>
        <taxon>Alphaproteobacteria</taxon>
        <taxon>Hyphomicrobiales</taxon>
        <taxon>Nitrobacteraceae</taxon>
        <taxon>Bradyrhizobium</taxon>
    </lineage>
</organism>
<dbReference type="Proteomes" id="UP000199245">
    <property type="component" value="Unassembled WGS sequence"/>
</dbReference>
<feature type="domain" description="GTPase-associated system helical" evidence="1">
    <location>
        <begin position="173"/>
        <end position="342"/>
    </location>
</feature>
<gene>
    <name evidence="2" type="ORF">SAMN05216337_105056</name>
</gene>
<dbReference type="AlphaFoldDB" id="A0A1G7JY98"/>
<reference evidence="2 3" key="1">
    <citation type="submission" date="2016-10" db="EMBL/GenBank/DDBJ databases">
        <authorList>
            <person name="de Groot N.N."/>
        </authorList>
    </citation>
    <scope>NUCLEOTIDE SEQUENCE [LARGE SCALE GENOMIC DNA]</scope>
    <source>
        <strain evidence="2 3">R5</strain>
    </source>
</reference>
<dbReference type="InterPro" id="IPR045523">
    <property type="entry name" value="GASH"/>
</dbReference>
<name>A0A1G7JY98_9BRAD</name>
<evidence type="ECO:0000313" key="2">
    <source>
        <dbReference type="EMBL" id="SDF29968.1"/>
    </source>
</evidence>
<dbReference type="EMBL" id="FMZW01000050">
    <property type="protein sequence ID" value="SDF29968.1"/>
    <property type="molecule type" value="Genomic_DNA"/>
</dbReference>
<evidence type="ECO:0000259" key="1">
    <source>
        <dbReference type="Pfam" id="PF19994"/>
    </source>
</evidence>
<protein>
    <recommendedName>
        <fullName evidence="1">GTPase-associated system helical domain-containing protein</fullName>
    </recommendedName>
</protein>
<dbReference type="Pfam" id="PF19994">
    <property type="entry name" value="GASH"/>
    <property type="match status" value="1"/>
</dbReference>
<sequence length="353" mass="37604">MAEFNFIEAYKGLQPTAERGLIEARDKAFTEIVGKVNMPQVVDLCRLAFHLPYRAENYDGWFQQPMNGPDPQFFVAHDAAEAGRIATLILRHFVSRNSSNVALAVLAASYAGKRQAFDHGELSTTSRDLVTASSRKGGMTAPSAEIALKEAGDLAKQNAEMTATFDAAKVGAFVGASVNDLRGGSEAAVKALNAAYQALRKDNLRLAEETNMLWWHVGDWSNILDVPRSSLPKKSVGLVSGIDLGAMVTVSPGPYGAYGILKQAIGADGDKPASLTDAVDGLTPEQIGRLALPKAPDAYPVLTALRLAAAGGDWKTQFAAVVRDAGDIKLTGLELATQAYRERVSISDIGWAG</sequence>